<evidence type="ECO:0000259" key="4">
    <source>
        <dbReference type="SMART" id="SM00729"/>
    </source>
</evidence>
<dbReference type="EMBL" id="CP007142">
    <property type="protein sequence ID" value="AJQ97163.1"/>
    <property type="molecule type" value="Genomic_DNA"/>
</dbReference>
<feature type="domain" description="Elp3/MiaA/NifB-like radical SAM core" evidence="4">
    <location>
        <begin position="82"/>
        <end position="310"/>
    </location>
</feature>
<dbReference type="InterPro" id="IPR006638">
    <property type="entry name" value="Elp3/MiaA/NifB-like_rSAM"/>
</dbReference>
<dbReference type="PANTHER" id="PTHR43432:SF3">
    <property type="entry name" value="SLR0285 PROTEIN"/>
    <property type="match status" value="1"/>
</dbReference>
<dbReference type="InterPro" id="IPR007197">
    <property type="entry name" value="rSAM"/>
</dbReference>
<dbReference type="InterPro" id="IPR040086">
    <property type="entry name" value="MJ0683-like"/>
</dbReference>
<dbReference type="KEGG" id="gsn:YC6258_05133"/>
<dbReference type="SMART" id="SM00729">
    <property type="entry name" value="Elp3"/>
    <property type="match status" value="1"/>
</dbReference>
<dbReference type="PANTHER" id="PTHR43432">
    <property type="entry name" value="SLR0285 PROTEIN"/>
    <property type="match status" value="1"/>
</dbReference>
<dbReference type="SFLD" id="SFLDG01084">
    <property type="entry name" value="Uncharacterised_Radical_SAM_Su"/>
    <property type="match status" value="1"/>
</dbReference>
<gene>
    <name evidence="5" type="ORF">YC6258_05133</name>
</gene>
<protein>
    <submittedName>
        <fullName evidence="5">DNA repair photolyase</fullName>
    </submittedName>
</protein>
<dbReference type="NCBIfam" id="NF033668">
    <property type="entry name" value="rSAM_PA0069"/>
    <property type="match status" value="1"/>
</dbReference>
<reference evidence="5 6" key="1">
    <citation type="submission" date="2014-01" db="EMBL/GenBank/DDBJ databases">
        <title>Full genme sequencing of cellulolytic bacterium Gynuella sunshinyii YC6258T gen. nov., sp. nov.</title>
        <authorList>
            <person name="Khan H."/>
            <person name="Chung E.J."/>
            <person name="Chung Y.R."/>
        </authorList>
    </citation>
    <scope>NUCLEOTIDE SEQUENCE [LARGE SCALE GENOMIC DNA]</scope>
    <source>
        <strain evidence="5 6">YC6258</strain>
    </source>
</reference>
<dbReference type="GO" id="GO:0016829">
    <property type="term" value="F:lyase activity"/>
    <property type="evidence" value="ECO:0007669"/>
    <property type="project" value="UniProtKB-KW"/>
</dbReference>
<dbReference type="Proteomes" id="UP000032266">
    <property type="component" value="Chromosome"/>
</dbReference>
<dbReference type="PATRIC" id="fig|1445510.3.peg.5093"/>
<proteinExistence type="predicted"/>
<dbReference type="GO" id="GO:0046872">
    <property type="term" value="F:metal ion binding"/>
    <property type="evidence" value="ECO:0007669"/>
    <property type="project" value="UniProtKB-KW"/>
</dbReference>
<dbReference type="AlphaFoldDB" id="A0A0C5VV34"/>
<organism evidence="5 6">
    <name type="scientific">Gynuella sunshinyii YC6258</name>
    <dbReference type="NCBI Taxonomy" id="1445510"/>
    <lineage>
        <taxon>Bacteria</taxon>
        <taxon>Pseudomonadati</taxon>
        <taxon>Pseudomonadota</taxon>
        <taxon>Gammaproteobacteria</taxon>
        <taxon>Oceanospirillales</taxon>
        <taxon>Saccharospirillaceae</taxon>
        <taxon>Gynuella</taxon>
    </lineage>
</organism>
<evidence type="ECO:0000256" key="3">
    <source>
        <dbReference type="ARBA" id="ARBA00023014"/>
    </source>
</evidence>
<keyword evidence="5" id="KW-0456">Lyase</keyword>
<dbReference type="SFLD" id="SFLDS00029">
    <property type="entry name" value="Radical_SAM"/>
    <property type="match status" value="1"/>
</dbReference>
<evidence type="ECO:0000313" key="6">
    <source>
        <dbReference type="Proteomes" id="UP000032266"/>
    </source>
</evidence>
<dbReference type="CDD" id="cd01335">
    <property type="entry name" value="Radical_SAM"/>
    <property type="match status" value="1"/>
</dbReference>
<keyword evidence="3" id="KW-0411">Iron-sulfur</keyword>
<evidence type="ECO:0000256" key="2">
    <source>
        <dbReference type="ARBA" id="ARBA00023004"/>
    </source>
</evidence>
<sequence>MPGLWKKDTILFFYTVFGDQVTKSPVTTIKGRGTASTIPGRFARQISEMDESEELLRHPNTQLTYETAKSLITRNNSPDVPFSLSVNPYRGCEHGCIYCFARPTHAYLDMSPGLDFETRLIVKENAVELFAKELRKPGYDCQPIALGINTDAYQPVEKQLCLARGILQTALAYRQPISIVTKGGLILRDLDILSAMAEQQLVSVAVSVTTLDNGLKRAMEPRTASAEMRLKMIRELTAAGVPVTVLIAPVIPFINDHELEAIIAAVKTAGARQAAYIMLRLPYEVAPLFSEWLQQHFPDRAEHVLKRIADMRGGKLYDSRFGKRMTGEGIFADLINQRFHLAMKKHGLGSERVPGLDCSRFKVPPQEGDQLSLWDMTE</sequence>
<evidence type="ECO:0000256" key="1">
    <source>
        <dbReference type="ARBA" id="ARBA00022723"/>
    </source>
</evidence>
<dbReference type="Pfam" id="PF04055">
    <property type="entry name" value="Radical_SAM"/>
    <property type="match status" value="1"/>
</dbReference>
<name>A0A0C5VV34_9GAMM</name>
<dbReference type="GO" id="GO:0051536">
    <property type="term" value="F:iron-sulfur cluster binding"/>
    <property type="evidence" value="ECO:0007669"/>
    <property type="project" value="UniProtKB-KW"/>
</dbReference>
<dbReference type="HOGENOM" id="CLU_015525_0_0_6"/>
<keyword evidence="2" id="KW-0408">Iron</keyword>
<dbReference type="Gene3D" id="3.80.30.30">
    <property type="match status" value="1"/>
</dbReference>
<keyword evidence="6" id="KW-1185">Reference proteome</keyword>
<dbReference type="InterPro" id="IPR058240">
    <property type="entry name" value="rSAM_sf"/>
</dbReference>
<accession>A0A0C5VV34</accession>
<dbReference type="SUPFAM" id="SSF102114">
    <property type="entry name" value="Radical SAM enzymes"/>
    <property type="match status" value="1"/>
</dbReference>
<evidence type="ECO:0000313" key="5">
    <source>
        <dbReference type="EMBL" id="AJQ97163.1"/>
    </source>
</evidence>
<keyword evidence="1" id="KW-0479">Metal-binding</keyword>